<dbReference type="Proteomes" id="UP000054988">
    <property type="component" value="Unassembled WGS sequence"/>
</dbReference>
<feature type="domain" description="SCP" evidence="2">
    <location>
        <begin position="32"/>
        <end position="165"/>
    </location>
</feature>
<reference evidence="3 8" key="1">
    <citation type="submission" date="2015-12" db="EMBL/GenBank/DDBJ databases">
        <title>Draft genome sequence of Moniliophthora roreri, the causal agent of frosty pod rot of cacao.</title>
        <authorList>
            <person name="Aime M.C."/>
            <person name="Diaz-Valderrama J.R."/>
            <person name="Kijpornyongpan T."/>
            <person name="Phillips-Mora W."/>
        </authorList>
    </citation>
    <scope>NUCLEOTIDE SEQUENCE [LARGE SCALE GENOMIC DNA]</scope>
    <source>
        <strain evidence="3 8">MCA 2952</strain>
    </source>
</reference>
<evidence type="ECO:0000259" key="2">
    <source>
        <dbReference type="SMART" id="SM00198"/>
    </source>
</evidence>
<evidence type="ECO:0000313" key="7">
    <source>
        <dbReference type="EMBL" id="QVT77391.1"/>
    </source>
</evidence>
<dbReference type="PANTHER" id="PTHR10334">
    <property type="entry name" value="CYSTEINE-RICH SECRETORY PROTEIN-RELATED"/>
    <property type="match status" value="1"/>
</dbReference>
<proteinExistence type="predicted"/>
<feature type="chain" id="PRO_5041794202" evidence="1">
    <location>
        <begin position="20"/>
        <end position="173"/>
    </location>
</feature>
<keyword evidence="1" id="KW-0732">Signal</keyword>
<dbReference type="EMBL" id="MW659210">
    <property type="protein sequence ID" value="QVT77391.1"/>
    <property type="molecule type" value="Genomic_DNA"/>
</dbReference>
<evidence type="ECO:0000313" key="8">
    <source>
        <dbReference type="Proteomes" id="UP000054988"/>
    </source>
</evidence>
<dbReference type="AlphaFoldDB" id="A0A0W0GAT2"/>
<sequence length="173" mass="19003">MFFLFSFLLALLPFNFALAMPRHLASRALDRVERSQFLGAHNIERMSHGADPFQWSDDLASKADSWASKCQLKGSEGSLSDSRYGENIVAATGDFSVNAAVGTFLSDKDQYNPENPVYNHWTQAVWKSTQEIGCAISECDGIFDPEYGTAKLVICLYSPAGNVVGQALDNVQP</sequence>
<name>A0A0W0GAT2_MONRR</name>
<dbReference type="EMBL" id="LATX01000656">
    <property type="protein sequence ID" value="KTB45636.1"/>
    <property type="molecule type" value="Genomic_DNA"/>
</dbReference>
<dbReference type="EMBL" id="MW659203">
    <property type="protein sequence ID" value="QVT77384.1"/>
    <property type="molecule type" value="Genomic_DNA"/>
</dbReference>
<feature type="signal peptide" evidence="1">
    <location>
        <begin position="1"/>
        <end position="19"/>
    </location>
</feature>
<dbReference type="SUPFAM" id="SSF55797">
    <property type="entry name" value="PR-1-like"/>
    <property type="match status" value="1"/>
</dbReference>
<dbReference type="PRINTS" id="PR00837">
    <property type="entry name" value="V5TPXLIKE"/>
</dbReference>
<dbReference type="SMART" id="SM00198">
    <property type="entry name" value="SCP"/>
    <property type="match status" value="1"/>
</dbReference>
<reference evidence="4" key="3">
    <citation type="submission" date="2021-02" db="EMBL/GenBank/DDBJ databases">
        <authorList>
            <person name="de Vasconcelos A.A."/>
            <person name="Jose J."/>
            <person name="Tokimatu P.M."/>
            <person name="Camargo A.P."/>
            <person name="Teixeira P.J.P.L."/>
            <person name="Thomazzella D.P.T."/>
            <person name="Prado P.F.V."/>
            <person name="Fiorin G.L."/>
            <person name="Carazzolle M.F."/>
            <person name="Pereira G.A.G."/>
            <person name="Baroni R.M."/>
        </authorList>
    </citation>
    <scope>NUCLEOTIDE SEQUENCE</scope>
    <source>
        <strain evidence="4">AP01</strain>
        <strain evidence="5">D2-1</strain>
        <strain evidence="6">ERI005</strain>
        <strain evidence="7">ERI008</strain>
    </source>
</reference>
<evidence type="ECO:0000256" key="1">
    <source>
        <dbReference type="SAM" id="SignalP"/>
    </source>
</evidence>
<gene>
    <name evidence="3" type="ORF">WG66_1815</name>
</gene>
<evidence type="ECO:0000313" key="3">
    <source>
        <dbReference type="EMBL" id="KTB45636.1"/>
    </source>
</evidence>
<dbReference type="Gene3D" id="3.40.33.10">
    <property type="entry name" value="CAP"/>
    <property type="match status" value="1"/>
</dbReference>
<dbReference type="EMBL" id="MW659209">
    <property type="protein sequence ID" value="QVT77390.1"/>
    <property type="molecule type" value="Genomic_DNA"/>
</dbReference>
<evidence type="ECO:0000313" key="6">
    <source>
        <dbReference type="EMBL" id="QVT77390.1"/>
    </source>
</evidence>
<accession>A0A0W0GAT2</accession>
<dbReference type="InterPro" id="IPR014044">
    <property type="entry name" value="CAP_dom"/>
</dbReference>
<organism evidence="3 8">
    <name type="scientific">Moniliophthora roreri</name>
    <name type="common">Frosty pod rot fungus</name>
    <name type="synonym">Monilia roreri</name>
    <dbReference type="NCBI Taxonomy" id="221103"/>
    <lineage>
        <taxon>Eukaryota</taxon>
        <taxon>Fungi</taxon>
        <taxon>Dikarya</taxon>
        <taxon>Basidiomycota</taxon>
        <taxon>Agaricomycotina</taxon>
        <taxon>Agaricomycetes</taxon>
        <taxon>Agaricomycetidae</taxon>
        <taxon>Agaricales</taxon>
        <taxon>Marasmiineae</taxon>
        <taxon>Marasmiaceae</taxon>
        <taxon>Moniliophthora</taxon>
    </lineage>
</organism>
<dbReference type="InterPro" id="IPR035940">
    <property type="entry name" value="CAP_sf"/>
</dbReference>
<evidence type="ECO:0000313" key="5">
    <source>
        <dbReference type="EMBL" id="QVT77384.1"/>
    </source>
</evidence>
<dbReference type="EMBL" id="MW659202">
    <property type="protein sequence ID" value="QVT77383.1"/>
    <property type="molecule type" value="Genomic_DNA"/>
</dbReference>
<reference evidence="4" key="2">
    <citation type="journal article" date="2021" name="BMC Ecol Evol">
        <title>Adaptive evolution of Moniliophthora PR-1 proteins towards its pathogenic lifestyle.</title>
        <authorList>
            <person name="Vasconcelos A.A."/>
            <person name="Jose J."/>
            <person name="Tokimatu P.M."/>
            <person name="Camargo A.P."/>
            <person name="Teixeira P.J.P.L."/>
            <person name="Thomazella D.P.T."/>
            <person name="do Prado P.F.V."/>
            <person name="Fiorin G.L."/>
            <person name="Costa J.L."/>
            <person name="Figueira A."/>
            <person name="Carazzolle M.F."/>
            <person name="Pereira G.A.G."/>
            <person name="Baroni R.M."/>
        </authorList>
    </citation>
    <scope>NUCLEOTIDE SEQUENCE</scope>
    <source>
        <strain evidence="4">AP01</strain>
        <strain evidence="5">D2-1</strain>
        <strain evidence="6">ERI005</strain>
        <strain evidence="7">ERI008</strain>
    </source>
</reference>
<dbReference type="InterPro" id="IPR001283">
    <property type="entry name" value="CRISP-related"/>
</dbReference>
<dbReference type="eggNOG" id="KOG3017">
    <property type="taxonomic scope" value="Eukaryota"/>
</dbReference>
<protein>
    <submittedName>
        <fullName evidence="4">Pathogenesis-related protein 1</fullName>
    </submittedName>
    <submittedName>
        <fullName evidence="3">Putative PR-1 protein</fullName>
    </submittedName>
</protein>
<evidence type="ECO:0000313" key="4">
    <source>
        <dbReference type="EMBL" id="QVT77383.1"/>
    </source>
</evidence>
<dbReference type="Pfam" id="PF00188">
    <property type="entry name" value="CAP"/>
    <property type="match status" value="1"/>
</dbReference>